<dbReference type="Pfam" id="PF22036">
    <property type="entry name" value="MoaF_like"/>
    <property type="match status" value="1"/>
</dbReference>
<evidence type="ECO:0000313" key="3">
    <source>
        <dbReference type="Proteomes" id="UP000245489"/>
    </source>
</evidence>
<keyword evidence="3" id="KW-1185">Reference proteome</keyword>
<organism evidence="2 3">
    <name type="scientific">Arcicella aurantiaca</name>
    <dbReference type="NCBI Taxonomy" id="591202"/>
    <lineage>
        <taxon>Bacteria</taxon>
        <taxon>Pseudomonadati</taxon>
        <taxon>Bacteroidota</taxon>
        <taxon>Cytophagia</taxon>
        <taxon>Cytophagales</taxon>
        <taxon>Flectobacillaceae</taxon>
        <taxon>Arcicella</taxon>
    </lineage>
</organism>
<gene>
    <name evidence="2" type="ORF">LV89_04981</name>
</gene>
<dbReference type="Gene3D" id="2.40.128.20">
    <property type="match status" value="1"/>
</dbReference>
<evidence type="ECO:0000259" key="1">
    <source>
        <dbReference type="Pfam" id="PF22036"/>
    </source>
</evidence>
<dbReference type="InterPro" id="IPR012674">
    <property type="entry name" value="Calycin"/>
</dbReference>
<dbReference type="OrthoDB" id="8441428at2"/>
<accession>A0A316DC14</accession>
<dbReference type="Proteomes" id="UP000245489">
    <property type="component" value="Unassembled WGS sequence"/>
</dbReference>
<dbReference type="InterPro" id="IPR053892">
    <property type="entry name" value="MoaF-like"/>
</dbReference>
<name>A0A316DC14_9BACT</name>
<feature type="domain" description="MoaF-like" evidence="1">
    <location>
        <begin position="4"/>
        <end position="99"/>
    </location>
</feature>
<proteinExistence type="predicted"/>
<protein>
    <recommendedName>
        <fullName evidence="1">MoaF-like domain-containing protein</fullName>
    </recommendedName>
</protein>
<evidence type="ECO:0000313" key="2">
    <source>
        <dbReference type="EMBL" id="PWK15741.1"/>
    </source>
</evidence>
<comment type="caution">
    <text evidence="2">The sequence shown here is derived from an EMBL/GenBank/DDBJ whole genome shotgun (WGS) entry which is preliminary data.</text>
</comment>
<dbReference type="EMBL" id="QGGO01000058">
    <property type="protein sequence ID" value="PWK15741.1"/>
    <property type="molecule type" value="Genomic_DNA"/>
</dbReference>
<reference evidence="2 3" key="1">
    <citation type="submission" date="2018-05" db="EMBL/GenBank/DDBJ databases">
        <title>Genomic Encyclopedia of Archaeal and Bacterial Type Strains, Phase II (KMG-II): from individual species to whole genera.</title>
        <authorList>
            <person name="Goeker M."/>
        </authorList>
    </citation>
    <scope>NUCLEOTIDE SEQUENCE [LARGE SCALE GENOMIC DNA]</scope>
    <source>
        <strain evidence="2 3">DSM 22214</strain>
    </source>
</reference>
<dbReference type="AlphaFoldDB" id="A0A316DC14"/>
<dbReference type="RefSeq" id="WP_109745665.1">
    <property type="nucleotide sequence ID" value="NZ_QGGO01000058.1"/>
</dbReference>
<sequence>MNIIGNKYKIDLGMAKATLDIHSDSSLTFTIIEQNGNEVNVSETVKTKIVELRPSLFQVTWKEENGKTITQIQDYENEIIYSNVTLPNGQFINLKGTIKQADK</sequence>